<dbReference type="KEGG" id="vg:35381850"/>
<protein>
    <submittedName>
        <fullName evidence="1">Uncharacterized protein</fullName>
    </submittedName>
</protein>
<accession>A0A2I2L6A9</accession>
<gene>
    <name evidence="1" type="ORF">ORPV_1178</name>
</gene>
<name>A0A2I2L6A9_9VIRU</name>
<dbReference type="RefSeq" id="YP_009449384.1">
    <property type="nucleotide sequence ID" value="NC_036594.1"/>
</dbReference>
<keyword evidence="2" id="KW-1185">Reference proteome</keyword>
<dbReference type="GeneID" id="35381850"/>
<sequence>MLKDIMGNEICSRTLYNVPTYYAIVNAITGNDQTGELRISDPRQYVNARPFRTIQAANAAIDRARGLDTRVGQIILQTDVNVNGPLTLTEFLFLRSGDAVGTLNLGIINELRVTGKLQFGKDTRLEAINITAGSIVQNGIGCGARITINGIDIRGDKCTTTTTTTSNIDTDEAFYTVIDGGLSLNNSTIEANSKILIKSEKSQINIKDSIIIDVGEKCFKLNNSNMNLNRCNIKFEGDEFLEETNSKSNILFCNVTIDGDDVILNDIDSSSKAKYENSFININAKEAKDIVDGNKVVYENDNFSGNAKGILKKSTAEYNGIFNSALVSSASQSIIRGAKIYKVKDEDQLLIFKDSENLKVSLPIDTIDGRALTLKFIKVANRKISGKFDRDDIPKINEYNILNLNYLDGVWYVV</sequence>
<reference evidence="1" key="1">
    <citation type="submission" date="2017-08" db="EMBL/GenBank/DDBJ databases">
        <authorList>
            <consortium name="Urmite Genomes"/>
        </authorList>
    </citation>
    <scope>NUCLEOTIDE SEQUENCE [LARGE SCALE GENOMIC DNA]</scope>
    <source>
        <strain evidence="1">IHUMI-LCC2</strain>
    </source>
</reference>
<proteinExistence type="predicted"/>
<dbReference type="Proteomes" id="UP000236316">
    <property type="component" value="Segment"/>
</dbReference>
<evidence type="ECO:0000313" key="1">
    <source>
        <dbReference type="EMBL" id="SNW63082.1"/>
    </source>
</evidence>
<evidence type="ECO:0000313" key="2">
    <source>
        <dbReference type="Proteomes" id="UP000236316"/>
    </source>
</evidence>
<dbReference type="EMBL" id="LT906555">
    <property type="protein sequence ID" value="SNW63082.1"/>
    <property type="molecule type" value="Genomic_DNA"/>
</dbReference>
<organism evidence="1">
    <name type="scientific">Orpheovirus IHUMI-LCC2</name>
    <dbReference type="NCBI Taxonomy" id="2023057"/>
    <lineage>
        <taxon>Viruses</taxon>
        <taxon>Varidnaviria</taxon>
        <taxon>Bamfordvirae</taxon>
        <taxon>Nucleocytoviricota</taxon>
        <taxon>Megaviricetes</taxon>
        <taxon>Pimascovirales</taxon>
        <taxon>Ocovirineae</taxon>
        <taxon>Orpheoviridae</taxon>
        <taxon>Alphaorpheovirus</taxon>
        <taxon>Alphaorpheovirus massiliense</taxon>
    </lineage>
</organism>